<dbReference type="EMBL" id="CAMKVN010001720">
    <property type="protein sequence ID" value="CAI2177715.1"/>
    <property type="molecule type" value="Genomic_DNA"/>
</dbReference>
<accession>A0A9W4WPP4</accession>
<name>A0A9W4WPP4_9GLOM</name>
<sequence>MDLLLDNIPNIIMEHKSAKLHVHENLSSLFYYGTEENSKSAFELFFKASESNYSLAQVYIAKCYNDGYGIEQNKYLAFKWYQKLAYCYDKGIGIEINKEMALELYKDAAEKGNKYAQYVLGSFYIKVGYHYDNGIGTQSWITT</sequence>
<dbReference type="Gene3D" id="1.25.40.10">
    <property type="entry name" value="Tetratricopeptide repeat domain"/>
    <property type="match status" value="1"/>
</dbReference>
<keyword evidence="2" id="KW-1185">Reference proteome</keyword>
<reference evidence="1" key="1">
    <citation type="submission" date="2022-08" db="EMBL/GenBank/DDBJ databases">
        <authorList>
            <person name="Kallberg Y."/>
            <person name="Tangrot J."/>
            <person name="Rosling A."/>
        </authorList>
    </citation>
    <scope>NUCLEOTIDE SEQUENCE</scope>
    <source>
        <strain evidence="1">Wild A</strain>
    </source>
</reference>
<dbReference type="Pfam" id="PF08238">
    <property type="entry name" value="Sel1"/>
    <property type="match status" value="3"/>
</dbReference>
<evidence type="ECO:0000313" key="1">
    <source>
        <dbReference type="EMBL" id="CAI2177715.1"/>
    </source>
</evidence>
<organism evidence="1 2">
    <name type="scientific">Funneliformis geosporum</name>
    <dbReference type="NCBI Taxonomy" id="1117311"/>
    <lineage>
        <taxon>Eukaryota</taxon>
        <taxon>Fungi</taxon>
        <taxon>Fungi incertae sedis</taxon>
        <taxon>Mucoromycota</taxon>
        <taxon>Glomeromycotina</taxon>
        <taxon>Glomeromycetes</taxon>
        <taxon>Glomerales</taxon>
        <taxon>Glomeraceae</taxon>
        <taxon>Funneliformis</taxon>
    </lineage>
</organism>
<dbReference type="PANTHER" id="PTHR45011">
    <property type="entry name" value="DAP3-BINDING CELL DEATH ENHANCER 1"/>
    <property type="match status" value="1"/>
</dbReference>
<protein>
    <submittedName>
        <fullName evidence="1">15382_t:CDS:1</fullName>
    </submittedName>
</protein>
<dbReference type="InterPro" id="IPR006597">
    <property type="entry name" value="Sel1-like"/>
</dbReference>
<dbReference type="InterPro" id="IPR052748">
    <property type="entry name" value="ISR_Activator"/>
</dbReference>
<dbReference type="PANTHER" id="PTHR45011:SF1">
    <property type="entry name" value="DAP3-BINDING CELL DEATH ENHANCER 1"/>
    <property type="match status" value="1"/>
</dbReference>
<dbReference type="InterPro" id="IPR011990">
    <property type="entry name" value="TPR-like_helical_dom_sf"/>
</dbReference>
<dbReference type="OrthoDB" id="2384430at2759"/>
<comment type="caution">
    <text evidence="1">The sequence shown here is derived from an EMBL/GenBank/DDBJ whole genome shotgun (WGS) entry which is preliminary data.</text>
</comment>
<dbReference type="AlphaFoldDB" id="A0A9W4WPP4"/>
<dbReference type="SUPFAM" id="SSF81901">
    <property type="entry name" value="HCP-like"/>
    <property type="match status" value="1"/>
</dbReference>
<evidence type="ECO:0000313" key="2">
    <source>
        <dbReference type="Proteomes" id="UP001153678"/>
    </source>
</evidence>
<dbReference type="SMART" id="SM00671">
    <property type="entry name" value="SEL1"/>
    <property type="match status" value="3"/>
</dbReference>
<proteinExistence type="predicted"/>
<dbReference type="Proteomes" id="UP001153678">
    <property type="component" value="Unassembled WGS sequence"/>
</dbReference>
<gene>
    <name evidence="1" type="ORF">FWILDA_LOCUS8223</name>
</gene>